<dbReference type="PANTHER" id="PTHR24559:SF444">
    <property type="entry name" value="REVERSE TRANSCRIPTASE DOMAIN-CONTAINING PROTEIN"/>
    <property type="match status" value="1"/>
</dbReference>
<dbReference type="PANTHER" id="PTHR24559">
    <property type="entry name" value="TRANSPOSON TY3-I GAG-POL POLYPROTEIN"/>
    <property type="match status" value="1"/>
</dbReference>
<gene>
    <name evidence="11" type="ORF">Tci_561385</name>
</gene>
<dbReference type="GO" id="GO:0016787">
    <property type="term" value="F:hydrolase activity"/>
    <property type="evidence" value="ECO:0007669"/>
    <property type="project" value="UniProtKB-KW"/>
</dbReference>
<feature type="domain" description="Reverse transcriptase" evidence="9">
    <location>
        <begin position="393"/>
        <end position="496"/>
    </location>
</feature>
<dbReference type="AlphaFoldDB" id="A0A699IVM2"/>
<dbReference type="Pfam" id="PF17917">
    <property type="entry name" value="RT_RNaseH"/>
    <property type="match status" value="1"/>
</dbReference>
<dbReference type="GO" id="GO:0003964">
    <property type="term" value="F:RNA-directed DNA polymerase activity"/>
    <property type="evidence" value="ECO:0007669"/>
    <property type="project" value="UniProtKB-KW"/>
</dbReference>
<dbReference type="Gene3D" id="2.40.70.10">
    <property type="entry name" value="Acid Proteases"/>
    <property type="match status" value="1"/>
</dbReference>
<feature type="region of interest" description="Disordered" evidence="8">
    <location>
        <begin position="1"/>
        <end position="27"/>
    </location>
</feature>
<keyword evidence="7 11" id="KW-0695">RNA-directed DNA polymerase</keyword>
<comment type="caution">
    <text evidence="11">The sequence shown here is derived from an EMBL/GenBank/DDBJ whole genome shotgun (WGS) entry which is preliminary data.</text>
</comment>
<dbReference type="Gene3D" id="3.30.70.270">
    <property type="match status" value="1"/>
</dbReference>
<evidence type="ECO:0000313" key="11">
    <source>
        <dbReference type="EMBL" id="GEZ89412.1"/>
    </source>
</evidence>
<keyword evidence="4" id="KW-0540">Nuclease</keyword>
<keyword evidence="5" id="KW-0255">Endonuclease</keyword>
<evidence type="ECO:0000256" key="8">
    <source>
        <dbReference type="SAM" id="MobiDB-lite"/>
    </source>
</evidence>
<evidence type="ECO:0000256" key="6">
    <source>
        <dbReference type="ARBA" id="ARBA00022801"/>
    </source>
</evidence>
<dbReference type="InterPro" id="IPR000477">
    <property type="entry name" value="RT_dom"/>
</dbReference>
<dbReference type="InterPro" id="IPR041373">
    <property type="entry name" value="RT_RNaseH"/>
</dbReference>
<dbReference type="SUPFAM" id="SSF56672">
    <property type="entry name" value="DNA/RNA polymerases"/>
    <property type="match status" value="1"/>
</dbReference>
<evidence type="ECO:0000256" key="2">
    <source>
        <dbReference type="ARBA" id="ARBA00022679"/>
    </source>
</evidence>
<name>A0A699IVM2_TANCI</name>
<proteinExistence type="predicted"/>
<organism evidence="11">
    <name type="scientific">Tanacetum cinerariifolium</name>
    <name type="common">Dalmatian daisy</name>
    <name type="synonym">Chrysanthemum cinerariifolium</name>
    <dbReference type="NCBI Taxonomy" id="118510"/>
    <lineage>
        <taxon>Eukaryota</taxon>
        <taxon>Viridiplantae</taxon>
        <taxon>Streptophyta</taxon>
        <taxon>Embryophyta</taxon>
        <taxon>Tracheophyta</taxon>
        <taxon>Spermatophyta</taxon>
        <taxon>Magnoliopsida</taxon>
        <taxon>eudicotyledons</taxon>
        <taxon>Gunneridae</taxon>
        <taxon>Pentapetalae</taxon>
        <taxon>asterids</taxon>
        <taxon>campanulids</taxon>
        <taxon>Asterales</taxon>
        <taxon>Asteraceae</taxon>
        <taxon>Asteroideae</taxon>
        <taxon>Anthemideae</taxon>
        <taxon>Anthemidinae</taxon>
        <taxon>Tanacetum</taxon>
    </lineage>
</organism>
<dbReference type="EC" id="2.7.7.49" evidence="1"/>
<feature type="domain" description="Reverse transcriptase RNase H-like" evidence="10">
    <location>
        <begin position="497"/>
        <end position="563"/>
    </location>
</feature>
<dbReference type="CDD" id="cd01647">
    <property type="entry name" value="RT_LTR"/>
    <property type="match status" value="1"/>
</dbReference>
<evidence type="ECO:0000256" key="4">
    <source>
        <dbReference type="ARBA" id="ARBA00022722"/>
    </source>
</evidence>
<reference evidence="11" key="1">
    <citation type="journal article" date="2019" name="Sci. Rep.">
        <title>Draft genome of Tanacetum cinerariifolium, the natural source of mosquito coil.</title>
        <authorList>
            <person name="Yamashiro T."/>
            <person name="Shiraishi A."/>
            <person name="Satake H."/>
            <person name="Nakayama K."/>
        </authorList>
    </citation>
    <scope>NUCLEOTIDE SEQUENCE</scope>
</reference>
<accession>A0A699IVM2</accession>
<dbReference type="InterPro" id="IPR043128">
    <property type="entry name" value="Rev_trsase/Diguanyl_cyclase"/>
</dbReference>
<dbReference type="InterPro" id="IPR053134">
    <property type="entry name" value="RNA-dir_DNA_polymerase"/>
</dbReference>
<sequence>MPKEILTAEASKFQPPPPMVTPVEKRSSNKLCDFHNDKGDSTDECMQLKKQIEELVRAEKLSHLIKEIKQGRHQSKTGKKETAVKDKPTTIYMIRSWQRTVKQKVVQSFEQAKEIMFPPLAASNRKEGPLVIEAEMGRHMIHRMYIDGGSSMEILYEHCFNRLRPKIKSQMIPAATSLTGFSGETIWSLGQLRLLVIIGDFTHSTKAWMNFMVVKSLSPYNGIIGRPGLKAIQAVPFTVHKILKFPVRGGIVTICSTILIPTECTSVITSPVIPREEKTHPANFKIALHPDFPDQEVVIGGTLFDKGRTELCSVLRKNLDVFAWQPSDMTGVPWSVAEHRLNIREGYSSVRQKKRGQAPKRTKAIQVEVQNLVEAGIMREVYYHDWLSNPVMVKKHDGSWRMCVDFTDMNKTCPQDCYPLPEIDWKLESLYGYPFKCFLDAYKGYHQIQLAKADKEKTAFHTGQGVYCYTKMPFGLKNAGATYQRLMDKTFEGQIGRNIEGLELNYSPMEKLVMSLVFVAKRLRRYFQAHPITVVTDQPIKQVLSRPDVAGWLQKWSIMLGEYNVTYRPRTSVKGQILADFLIEMPGVASPQGAEFIYALRFQFTASNNEAEYEALVAGLRIAVRMGVKNTSKG</sequence>
<dbReference type="GO" id="GO:0004519">
    <property type="term" value="F:endonuclease activity"/>
    <property type="evidence" value="ECO:0007669"/>
    <property type="project" value="UniProtKB-KW"/>
</dbReference>
<evidence type="ECO:0000256" key="7">
    <source>
        <dbReference type="ARBA" id="ARBA00022918"/>
    </source>
</evidence>
<evidence type="ECO:0000256" key="1">
    <source>
        <dbReference type="ARBA" id="ARBA00012493"/>
    </source>
</evidence>
<dbReference type="Gene3D" id="3.10.10.10">
    <property type="entry name" value="HIV Type 1 Reverse Transcriptase, subunit A, domain 1"/>
    <property type="match status" value="1"/>
</dbReference>
<protein>
    <recommendedName>
        <fullName evidence="1">RNA-directed DNA polymerase</fullName>
        <ecNumber evidence="1">2.7.7.49</ecNumber>
    </recommendedName>
</protein>
<keyword evidence="3" id="KW-0548">Nucleotidyltransferase</keyword>
<dbReference type="Pfam" id="PF00078">
    <property type="entry name" value="RVT_1"/>
    <property type="match status" value="1"/>
</dbReference>
<keyword evidence="6" id="KW-0378">Hydrolase</keyword>
<dbReference type="EMBL" id="BKCJ010338441">
    <property type="protein sequence ID" value="GEZ89412.1"/>
    <property type="molecule type" value="Genomic_DNA"/>
</dbReference>
<dbReference type="InterPro" id="IPR021109">
    <property type="entry name" value="Peptidase_aspartic_dom_sf"/>
</dbReference>
<dbReference type="InterPro" id="IPR043502">
    <property type="entry name" value="DNA/RNA_pol_sf"/>
</dbReference>
<keyword evidence="2" id="KW-0808">Transferase</keyword>
<evidence type="ECO:0000256" key="5">
    <source>
        <dbReference type="ARBA" id="ARBA00022759"/>
    </source>
</evidence>
<evidence type="ECO:0000259" key="9">
    <source>
        <dbReference type="Pfam" id="PF00078"/>
    </source>
</evidence>
<evidence type="ECO:0000259" key="10">
    <source>
        <dbReference type="Pfam" id="PF17917"/>
    </source>
</evidence>
<evidence type="ECO:0000256" key="3">
    <source>
        <dbReference type="ARBA" id="ARBA00022695"/>
    </source>
</evidence>